<proteinExistence type="predicted"/>
<name>A0A0E9TF84_ANGAN</name>
<sequence>MPHSQHQTVCLLKRTQSRQLMNYVPAYQCDRRAANAMHVSVMKSNYSCKPVWLHNSS</sequence>
<organism evidence="1">
    <name type="scientific">Anguilla anguilla</name>
    <name type="common">European freshwater eel</name>
    <name type="synonym">Muraena anguilla</name>
    <dbReference type="NCBI Taxonomy" id="7936"/>
    <lineage>
        <taxon>Eukaryota</taxon>
        <taxon>Metazoa</taxon>
        <taxon>Chordata</taxon>
        <taxon>Craniata</taxon>
        <taxon>Vertebrata</taxon>
        <taxon>Euteleostomi</taxon>
        <taxon>Actinopterygii</taxon>
        <taxon>Neopterygii</taxon>
        <taxon>Teleostei</taxon>
        <taxon>Anguilliformes</taxon>
        <taxon>Anguillidae</taxon>
        <taxon>Anguilla</taxon>
    </lineage>
</organism>
<accession>A0A0E9TF84</accession>
<dbReference type="EMBL" id="GBXM01057199">
    <property type="protein sequence ID" value="JAH51378.1"/>
    <property type="molecule type" value="Transcribed_RNA"/>
</dbReference>
<evidence type="ECO:0000313" key="1">
    <source>
        <dbReference type="EMBL" id="JAH51378.1"/>
    </source>
</evidence>
<protein>
    <submittedName>
        <fullName evidence="1">Uncharacterized protein</fullName>
    </submittedName>
</protein>
<reference evidence="1" key="2">
    <citation type="journal article" date="2015" name="Fish Shellfish Immunol.">
        <title>Early steps in the European eel (Anguilla anguilla)-Vibrio vulnificus interaction in the gills: Role of the RtxA13 toxin.</title>
        <authorList>
            <person name="Callol A."/>
            <person name="Pajuelo D."/>
            <person name="Ebbesson L."/>
            <person name="Teles M."/>
            <person name="MacKenzie S."/>
            <person name="Amaro C."/>
        </authorList>
    </citation>
    <scope>NUCLEOTIDE SEQUENCE</scope>
</reference>
<dbReference type="AlphaFoldDB" id="A0A0E9TF84"/>
<reference evidence="1" key="1">
    <citation type="submission" date="2014-11" db="EMBL/GenBank/DDBJ databases">
        <authorList>
            <person name="Amaro Gonzalez C."/>
        </authorList>
    </citation>
    <scope>NUCLEOTIDE SEQUENCE</scope>
</reference>